<gene>
    <name evidence="1" type="ORF">S06H3_38724</name>
</gene>
<sequence>ELEEQVKHLDAMVIVFEDLSRPQVVRLAGYRMYLDFCMRIIQLESAGVPVLPAMIDEARGYAQAFIGGTK</sequence>
<name>X1P8V5_9ZZZZ</name>
<comment type="caution">
    <text evidence="1">The sequence shown here is derived from an EMBL/GenBank/DDBJ whole genome shotgun (WGS) entry which is preliminary data.</text>
</comment>
<protein>
    <submittedName>
        <fullName evidence="1">Uncharacterized protein</fullName>
    </submittedName>
</protein>
<evidence type="ECO:0000313" key="1">
    <source>
        <dbReference type="EMBL" id="GAI38881.1"/>
    </source>
</evidence>
<accession>X1P8V5</accession>
<organism evidence="1">
    <name type="scientific">marine sediment metagenome</name>
    <dbReference type="NCBI Taxonomy" id="412755"/>
    <lineage>
        <taxon>unclassified sequences</taxon>
        <taxon>metagenomes</taxon>
        <taxon>ecological metagenomes</taxon>
    </lineage>
</organism>
<dbReference type="AlphaFoldDB" id="X1P8V5"/>
<feature type="non-terminal residue" evidence="1">
    <location>
        <position position="1"/>
    </location>
</feature>
<proteinExistence type="predicted"/>
<reference evidence="1" key="1">
    <citation type="journal article" date="2014" name="Front. Microbiol.">
        <title>High frequency of phylogenetically diverse reductive dehalogenase-homologous genes in deep subseafloor sedimentary metagenomes.</title>
        <authorList>
            <person name="Kawai M."/>
            <person name="Futagami T."/>
            <person name="Toyoda A."/>
            <person name="Takaki Y."/>
            <person name="Nishi S."/>
            <person name="Hori S."/>
            <person name="Arai W."/>
            <person name="Tsubouchi T."/>
            <person name="Morono Y."/>
            <person name="Uchiyama I."/>
            <person name="Ito T."/>
            <person name="Fujiyama A."/>
            <person name="Inagaki F."/>
            <person name="Takami H."/>
        </authorList>
    </citation>
    <scope>NUCLEOTIDE SEQUENCE</scope>
    <source>
        <strain evidence="1">Expedition CK06-06</strain>
    </source>
</reference>
<dbReference type="EMBL" id="BARV01023623">
    <property type="protein sequence ID" value="GAI38881.1"/>
    <property type="molecule type" value="Genomic_DNA"/>
</dbReference>